<dbReference type="Proteomes" id="UP000217784">
    <property type="component" value="Unassembled WGS sequence"/>
</dbReference>
<dbReference type="CDD" id="cd01300">
    <property type="entry name" value="YtcJ_like"/>
    <property type="match status" value="1"/>
</dbReference>
<dbReference type="Gene3D" id="2.30.40.10">
    <property type="entry name" value="Urease, subunit C, domain 1"/>
    <property type="match status" value="1"/>
</dbReference>
<sequence length="511" mass="55977">MDPEKKNAEVVVIQNGRIIDVGDKSILKSYAEFELINIKGKTLIPAFIDAHNHLSWGCLLLNGINLRGILKKEDVLHKITDYARENPGNGWIIAYPWMDVQQGGDEFTKEDIDNLNLDRPVLLIHHSFHKSVANSKALKLAGIGKSTQDPSFGNIVKDNDGNPTGLMMEHAQFSLFRVALESKTEINTKDYADLIEARANELLSFGITSVQDPGVTPAAEAAYKLLHNEDRLPVSVLMMPHGEVMLDNQGFNCADKPCTGFGDERLRVGPLKLFADGGVHGFMAFAGEIGGETYEFGRVRDDFESKLIEATQHGFRVCVHSIGNAATDAVLDSFENAVSKAPEGFEMRPRLEHLFLMSDDQIKRLASMGGCSAVQACFLEGSQGLKEIPFKGLKWFAFRDMVQNGVVLAGSSDDPGGFMDGRDPVTSSVMGANMSDNGGNVLFPDQTLSFEKWLEMYTAGAAYAGGLEKERGMLKKGLAADLVILEGDLDQENPPVVAETWKTGRKVYSRV</sequence>
<gene>
    <name evidence="2" type="ORF">ASJ80_13705</name>
</gene>
<dbReference type="InterPro" id="IPR011059">
    <property type="entry name" value="Metal-dep_hydrolase_composite"/>
</dbReference>
<dbReference type="PANTHER" id="PTHR22642">
    <property type="entry name" value="IMIDAZOLONEPROPIONASE"/>
    <property type="match status" value="1"/>
</dbReference>
<keyword evidence="3" id="KW-1185">Reference proteome</keyword>
<comment type="caution">
    <text evidence="2">The sequence shown here is derived from an EMBL/GenBank/DDBJ whole genome shotgun (WGS) entry which is preliminary data.</text>
</comment>
<evidence type="ECO:0000313" key="3">
    <source>
        <dbReference type="Proteomes" id="UP000217784"/>
    </source>
</evidence>
<dbReference type="EMBL" id="LMVM01000001">
    <property type="protein sequence ID" value="PAV06405.1"/>
    <property type="molecule type" value="Genomic_DNA"/>
</dbReference>
<dbReference type="Pfam" id="PF07969">
    <property type="entry name" value="Amidohydro_3"/>
    <property type="match status" value="1"/>
</dbReference>
<name>A0A2A2HAM0_METBR</name>
<dbReference type="Gene3D" id="3.20.20.140">
    <property type="entry name" value="Metal-dependent hydrolases"/>
    <property type="match status" value="1"/>
</dbReference>
<dbReference type="SUPFAM" id="SSF51556">
    <property type="entry name" value="Metallo-dependent hydrolases"/>
    <property type="match status" value="1"/>
</dbReference>
<dbReference type="PANTHER" id="PTHR22642:SF2">
    <property type="entry name" value="PROTEIN LONG AFTER FAR-RED 3"/>
    <property type="match status" value="1"/>
</dbReference>
<dbReference type="Gene3D" id="3.10.310.70">
    <property type="match status" value="1"/>
</dbReference>
<dbReference type="InterPro" id="IPR013108">
    <property type="entry name" value="Amidohydro_3"/>
</dbReference>
<protein>
    <submittedName>
        <fullName evidence="2">Amidohydrolase</fullName>
    </submittedName>
</protein>
<proteinExistence type="predicted"/>
<dbReference type="OrthoDB" id="8791at2157"/>
<feature type="domain" description="Amidohydrolase 3" evidence="1">
    <location>
        <begin position="34"/>
        <end position="508"/>
    </location>
</feature>
<evidence type="ECO:0000259" key="1">
    <source>
        <dbReference type="Pfam" id="PF07969"/>
    </source>
</evidence>
<dbReference type="GO" id="GO:0016810">
    <property type="term" value="F:hydrolase activity, acting on carbon-nitrogen (but not peptide) bonds"/>
    <property type="evidence" value="ECO:0007669"/>
    <property type="project" value="InterPro"/>
</dbReference>
<evidence type="ECO:0000313" key="2">
    <source>
        <dbReference type="EMBL" id="PAV06405.1"/>
    </source>
</evidence>
<keyword evidence="2" id="KW-0378">Hydrolase</keyword>
<dbReference type="AlphaFoldDB" id="A0A2A2HAM0"/>
<dbReference type="InterPro" id="IPR033932">
    <property type="entry name" value="YtcJ-like"/>
</dbReference>
<reference evidence="2 3" key="1">
    <citation type="journal article" date="2017" name="BMC Genomics">
        <title>Genomic analysis of methanogenic archaea reveals a shift towards energy conservation.</title>
        <authorList>
            <person name="Gilmore S.P."/>
            <person name="Henske J.K."/>
            <person name="Sexton J.A."/>
            <person name="Solomon K.V."/>
            <person name="Seppala S."/>
            <person name="Yoo J.I."/>
            <person name="Huyett L.M."/>
            <person name="Pressman A."/>
            <person name="Cogan J.Z."/>
            <person name="Kivenson V."/>
            <person name="Peng X."/>
            <person name="Tan Y."/>
            <person name="Valentine D.L."/>
            <person name="O'Malley M.A."/>
        </authorList>
    </citation>
    <scope>NUCLEOTIDE SEQUENCE [LARGE SCALE GENOMIC DNA]</scope>
    <source>
        <strain evidence="2 3">M.o.H.</strain>
    </source>
</reference>
<accession>A0A2A2HAM0</accession>
<organism evidence="2 3">
    <name type="scientific">Methanobacterium bryantii</name>
    <dbReference type="NCBI Taxonomy" id="2161"/>
    <lineage>
        <taxon>Archaea</taxon>
        <taxon>Methanobacteriati</taxon>
        <taxon>Methanobacteriota</taxon>
        <taxon>Methanomada group</taxon>
        <taxon>Methanobacteria</taxon>
        <taxon>Methanobacteriales</taxon>
        <taxon>Methanobacteriaceae</taxon>
        <taxon>Methanobacterium</taxon>
    </lineage>
</organism>
<dbReference type="SUPFAM" id="SSF51338">
    <property type="entry name" value="Composite domain of metallo-dependent hydrolases"/>
    <property type="match status" value="1"/>
</dbReference>
<dbReference type="InterPro" id="IPR032466">
    <property type="entry name" value="Metal_Hydrolase"/>
</dbReference>